<keyword evidence="1" id="KW-0472">Membrane</keyword>
<protein>
    <submittedName>
        <fullName evidence="5">FecR family protein</fullName>
    </submittedName>
</protein>
<dbReference type="PANTHER" id="PTHR30273">
    <property type="entry name" value="PERIPLASMIC SIGNAL SENSOR AND SIGMA FACTOR ACTIVATOR FECR-RELATED"/>
    <property type="match status" value="1"/>
</dbReference>
<feature type="domain" description="Protein FecR C-terminal" evidence="4">
    <location>
        <begin position="252"/>
        <end position="319"/>
    </location>
</feature>
<dbReference type="InterPro" id="IPR032508">
    <property type="entry name" value="FecR_C"/>
</dbReference>
<evidence type="ECO:0000256" key="1">
    <source>
        <dbReference type="SAM" id="Phobius"/>
    </source>
</evidence>
<dbReference type="RefSeq" id="WP_033158320.1">
    <property type="nucleotide sequence ID" value="NZ_JAXARY010000005.1"/>
</dbReference>
<dbReference type="PANTHER" id="PTHR30273:SF2">
    <property type="entry name" value="PROTEIN FECR"/>
    <property type="match status" value="1"/>
</dbReference>
<sequence>MTSIQSCSQATREQAISWLLRLRDAPGNPQIRQEFADWLAADPLHGQAYQQVEAQWAWMEPFKQQAFLARNQALRYRPPTRKPVWLRWASYSAAAIVLLGVGLALFSPQGWYGFPHSYGTGKGQRQTVTLADGSSLELNTDTEVRVHFNRRQRHVDLVRGEAFFNVTHDAERPFTVHVGNVSVRDIGTAFDVYKQSDRVSVAVQDGLVEMTGQGSSRELHAGQQLAYSHDQRFVEALQSDIATVTAWRQGQLIFRGRPLGEALAEIGRYHDVQIRLPDPKLAELRVNGSFRTEQLDNMLNAVAMLLPVKVKHVGEREIVLEAASSRRAND</sequence>
<dbReference type="Proteomes" id="UP001284537">
    <property type="component" value="Unassembled WGS sequence"/>
</dbReference>
<accession>A0ABU4UDZ5</accession>
<gene>
    <name evidence="5" type="ORF">QLH52_07200</name>
</gene>
<dbReference type="Gene3D" id="3.55.50.30">
    <property type="match status" value="1"/>
</dbReference>
<keyword evidence="1" id="KW-1133">Transmembrane helix</keyword>
<feature type="domain" description="FecR protein" evidence="2">
    <location>
        <begin position="118"/>
        <end position="209"/>
    </location>
</feature>
<dbReference type="Pfam" id="PF16220">
    <property type="entry name" value="DUF4880"/>
    <property type="match status" value="1"/>
</dbReference>
<evidence type="ECO:0000259" key="4">
    <source>
        <dbReference type="Pfam" id="PF16344"/>
    </source>
</evidence>
<keyword evidence="1" id="KW-0812">Transmembrane</keyword>
<evidence type="ECO:0000259" key="3">
    <source>
        <dbReference type="Pfam" id="PF16220"/>
    </source>
</evidence>
<feature type="transmembrane region" description="Helical" evidence="1">
    <location>
        <begin position="84"/>
        <end position="106"/>
    </location>
</feature>
<feature type="domain" description="FecR N-terminal" evidence="3">
    <location>
        <begin position="13"/>
        <end position="54"/>
    </location>
</feature>
<dbReference type="EMBL" id="JAXARY010000005">
    <property type="protein sequence ID" value="MDX8127060.1"/>
    <property type="molecule type" value="Genomic_DNA"/>
</dbReference>
<dbReference type="Pfam" id="PF04773">
    <property type="entry name" value="FecR"/>
    <property type="match status" value="1"/>
</dbReference>
<dbReference type="InterPro" id="IPR032623">
    <property type="entry name" value="FecR_N"/>
</dbReference>
<reference evidence="5 6" key="1">
    <citation type="submission" date="2023-11" db="EMBL/GenBank/DDBJ databases">
        <authorList>
            <person name="Ouyang M.-Y."/>
        </authorList>
    </citation>
    <scope>NUCLEOTIDE SEQUENCE [LARGE SCALE GENOMIC DNA]</scope>
    <source>
        <strain evidence="5 6">OY6</strain>
    </source>
</reference>
<proteinExistence type="predicted"/>
<keyword evidence="6" id="KW-1185">Reference proteome</keyword>
<dbReference type="PIRSF" id="PIRSF018266">
    <property type="entry name" value="FecR"/>
    <property type="match status" value="1"/>
</dbReference>
<evidence type="ECO:0000313" key="6">
    <source>
        <dbReference type="Proteomes" id="UP001284537"/>
    </source>
</evidence>
<name>A0ABU4UDZ5_9GAMM</name>
<dbReference type="InterPro" id="IPR006860">
    <property type="entry name" value="FecR"/>
</dbReference>
<dbReference type="Gene3D" id="2.60.120.1440">
    <property type="match status" value="1"/>
</dbReference>
<organism evidence="5 6">
    <name type="scientific">Methylomonas defluvii</name>
    <dbReference type="NCBI Taxonomy" id="3045149"/>
    <lineage>
        <taxon>Bacteria</taxon>
        <taxon>Pseudomonadati</taxon>
        <taxon>Pseudomonadota</taxon>
        <taxon>Gammaproteobacteria</taxon>
        <taxon>Methylococcales</taxon>
        <taxon>Methylococcaceae</taxon>
        <taxon>Methylomonas</taxon>
    </lineage>
</organism>
<comment type="caution">
    <text evidence="5">The sequence shown here is derived from an EMBL/GenBank/DDBJ whole genome shotgun (WGS) entry which is preliminary data.</text>
</comment>
<evidence type="ECO:0000313" key="5">
    <source>
        <dbReference type="EMBL" id="MDX8127060.1"/>
    </source>
</evidence>
<evidence type="ECO:0000259" key="2">
    <source>
        <dbReference type="Pfam" id="PF04773"/>
    </source>
</evidence>
<dbReference type="Pfam" id="PF16344">
    <property type="entry name" value="FecR_C"/>
    <property type="match status" value="1"/>
</dbReference>
<dbReference type="InterPro" id="IPR012373">
    <property type="entry name" value="Ferrdict_sens_TM"/>
</dbReference>